<protein>
    <submittedName>
        <fullName evidence="2">Uncharacterized protein</fullName>
    </submittedName>
</protein>
<name>A0AAE9DPK7_CAEBR</name>
<dbReference type="EMBL" id="CP090892">
    <property type="protein sequence ID" value="ULU08749.1"/>
    <property type="molecule type" value="Genomic_DNA"/>
</dbReference>
<reference evidence="2 3" key="1">
    <citation type="submission" date="2022-05" db="EMBL/GenBank/DDBJ databases">
        <title>Chromosome-level reference genomes for two strains of Caenorhabditis briggsae: an improved platform for comparative genomics.</title>
        <authorList>
            <person name="Stevens L."/>
            <person name="Andersen E.C."/>
        </authorList>
    </citation>
    <scope>NUCLEOTIDE SEQUENCE [LARGE SCALE GENOMIC DNA]</scope>
    <source>
        <strain evidence="2">QX1410_ONT</strain>
        <tissue evidence="2">Whole-organism</tissue>
    </source>
</reference>
<feature type="signal peptide" evidence="1">
    <location>
        <begin position="1"/>
        <end position="19"/>
    </location>
</feature>
<keyword evidence="1" id="KW-0732">Signal</keyword>
<feature type="chain" id="PRO_5042245482" evidence="1">
    <location>
        <begin position="20"/>
        <end position="127"/>
    </location>
</feature>
<sequence length="127" mass="14091">MLIIWQFAVLLFIINPTKCESTVTTEESSTVTSTTMEKTPQTSTVLPETSTVPTTVLPITITTTIRIIKTTKKAPIEDVTSSKPEDVECGGEHICFDDQPIGESDGKNYWNFIFAHFLGFLVFNWAG</sequence>
<dbReference type="Proteomes" id="UP000827892">
    <property type="component" value="Chromosome II"/>
</dbReference>
<accession>A0AAE9DPK7</accession>
<proteinExistence type="predicted"/>
<dbReference type="AlphaFoldDB" id="A0AAE9DPK7"/>
<evidence type="ECO:0000313" key="3">
    <source>
        <dbReference type="Proteomes" id="UP000827892"/>
    </source>
</evidence>
<gene>
    <name evidence="2" type="ORF">L3Y34_019752</name>
</gene>
<organism evidence="2 3">
    <name type="scientific">Caenorhabditis briggsae</name>
    <dbReference type="NCBI Taxonomy" id="6238"/>
    <lineage>
        <taxon>Eukaryota</taxon>
        <taxon>Metazoa</taxon>
        <taxon>Ecdysozoa</taxon>
        <taxon>Nematoda</taxon>
        <taxon>Chromadorea</taxon>
        <taxon>Rhabditida</taxon>
        <taxon>Rhabditina</taxon>
        <taxon>Rhabditomorpha</taxon>
        <taxon>Rhabditoidea</taxon>
        <taxon>Rhabditidae</taxon>
        <taxon>Peloderinae</taxon>
        <taxon>Caenorhabditis</taxon>
    </lineage>
</organism>
<evidence type="ECO:0000313" key="2">
    <source>
        <dbReference type="EMBL" id="ULU08749.1"/>
    </source>
</evidence>
<evidence type="ECO:0000256" key="1">
    <source>
        <dbReference type="SAM" id="SignalP"/>
    </source>
</evidence>